<dbReference type="InterPro" id="IPR038883">
    <property type="entry name" value="AN11006-like"/>
</dbReference>
<proteinExistence type="predicted"/>
<keyword evidence="2" id="KW-1185">Reference proteome</keyword>
<sequence length="376" mass="43044">MADPPEDSSAFVHVVGIDYFGPEEPFSLLDLPRELRDVIYEQMLVRDRIAIKPGYPWGDKAKGNPGRFDLRARERQRTMYALTRTDSLKFRSYEERKEGSRSYKTWPNLNIFLTNRQVYDESSSIYYEKNTFAFVGTYIQANEVLSVSACHAFLQDRPHLALQRLRSIHLEINSSAVSHAAADVLDGDLVVPLVEFIKDNLSLNCFSLRMDGWPPDMRSVPWDWNGRCVGFPGSPTKWLGAFAMLDNLKSLSIKLIASADPKDGDCNSLITCASFLRSKMLRNGASLGTERIHAYRRHHRSRYYEYDGKPVDIWQRHPCRVYVVECFDNEHGKSLLPPKSRRFPSFSGLKAKRVAKGHDEASVKKALRDAMDQHPH</sequence>
<dbReference type="EMBL" id="JAJVDC020000119">
    <property type="protein sequence ID" value="KAL1623573.1"/>
    <property type="molecule type" value="Genomic_DNA"/>
</dbReference>
<dbReference type="PANTHER" id="PTHR42085:SF1">
    <property type="entry name" value="F-BOX DOMAIN-CONTAINING PROTEIN"/>
    <property type="match status" value="1"/>
</dbReference>
<name>A0ABR3SKM9_9PEZI</name>
<dbReference type="PANTHER" id="PTHR42085">
    <property type="entry name" value="F-BOX DOMAIN-CONTAINING PROTEIN"/>
    <property type="match status" value="1"/>
</dbReference>
<reference evidence="1 2" key="1">
    <citation type="submission" date="2024-02" db="EMBL/GenBank/DDBJ databases">
        <title>De novo assembly and annotation of 12 fungi associated with fruit tree decline syndrome in Ontario, Canada.</title>
        <authorList>
            <person name="Sulman M."/>
            <person name="Ellouze W."/>
            <person name="Ilyukhin E."/>
        </authorList>
    </citation>
    <scope>NUCLEOTIDE SEQUENCE [LARGE SCALE GENOMIC DNA]</scope>
    <source>
        <strain evidence="1 2">M1-105</strain>
    </source>
</reference>
<evidence type="ECO:0000313" key="1">
    <source>
        <dbReference type="EMBL" id="KAL1623573.1"/>
    </source>
</evidence>
<accession>A0ABR3SKM9</accession>
<protein>
    <submittedName>
        <fullName evidence="1">Uncharacterized protein</fullName>
    </submittedName>
</protein>
<comment type="caution">
    <text evidence="1">The sequence shown here is derived from an EMBL/GenBank/DDBJ whole genome shotgun (WGS) entry which is preliminary data.</text>
</comment>
<organism evidence="1 2">
    <name type="scientific">Neofusicoccum ribis</name>
    <dbReference type="NCBI Taxonomy" id="45134"/>
    <lineage>
        <taxon>Eukaryota</taxon>
        <taxon>Fungi</taxon>
        <taxon>Dikarya</taxon>
        <taxon>Ascomycota</taxon>
        <taxon>Pezizomycotina</taxon>
        <taxon>Dothideomycetes</taxon>
        <taxon>Dothideomycetes incertae sedis</taxon>
        <taxon>Botryosphaeriales</taxon>
        <taxon>Botryosphaeriaceae</taxon>
        <taxon>Neofusicoccum</taxon>
    </lineage>
</organism>
<dbReference type="Proteomes" id="UP001521116">
    <property type="component" value="Unassembled WGS sequence"/>
</dbReference>
<gene>
    <name evidence="1" type="ORF">SLS56_008277</name>
</gene>
<evidence type="ECO:0000313" key="2">
    <source>
        <dbReference type="Proteomes" id="UP001521116"/>
    </source>
</evidence>